<proteinExistence type="predicted"/>
<reference evidence="2" key="2">
    <citation type="submission" date="2025-08" db="UniProtKB">
        <authorList>
            <consortium name="RefSeq"/>
        </authorList>
    </citation>
    <scope>IDENTIFICATION</scope>
    <source>
        <tissue evidence="2">Leaf</tissue>
    </source>
</reference>
<dbReference type="PANTHER" id="PTHR23227">
    <property type="entry name" value="BUCENTAUR RELATED"/>
    <property type="match status" value="1"/>
</dbReference>
<dbReference type="PaxDb" id="4097-A0A1S4BJZ1"/>
<dbReference type="Proteomes" id="UP000790787">
    <property type="component" value="Chromosome 24"/>
</dbReference>
<keyword evidence="1" id="KW-1185">Reference proteome</keyword>
<dbReference type="STRING" id="4097.A0A1S4BJZ1"/>
<dbReference type="InterPro" id="IPR027124">
    <property type="entry name" value="Swc5/CFDP1/2"/>
</dbReference>
<evidence type="ECO:0000313" key="2">
    <source>
        <dbReference type="RefSeq" id="XP_016489117.1"/>
    </source>
</evidence>
<dbReference type="InterPro" id="IPR036691">
    <property type="entry name" value="Endo/exonu/phosph_ase_sf"/>
</dbReference>
<dbReference type="RefSeq" id="XP_016489117.1">
    <property type="nucleotide sequence ID" value="XM_016633631.1"/>
</dbReference>
<dbReference type="Gene3D" id="3.60.10.10">
    <property type="entry name" value="Endonuclease/exonuclease/phosphatase"/>
    <property type="match status" value="1"/>
</dbReference>
<dbReference type="AlphaFoldDB" id="A0A1S4BJZ1"/>
<evidence type="ECO:0000313" key="1">
    <source>
        <dbReference type="Proteomes" id="UP000790787"/>
    </source>
</evidence>
<dbReference type="KEGG" id="nta:107809042"/>
<sequence>MGAYRLRLGLWNIGMLTGKPIELAKILQKRKVSIASVQDTRWVGSRERLGYEVKRHFWEGLDEVVHGIPPIEKLFIGGNFIGHIVSSVGGYGKMHGGFGFGNRNRGGILLLAFARAFQLVIVNSSFLKREEHLVTFRSMVAKTQIDFLLLKRNDKGWCEDCKIILSETLVSQP</sequence>
<dbReference type="OrthoDB" id="418748at2759"/>
<organism evidence="1 2">
    <name type="scientific">Nicotiana tabacum</name>
    <name type="common">Common tobacco</name>
    <dbReference type="NCBI Taxonomy" id="4097"/>
    <lineage>
        <taxon>Eukaryota</taxon>
        <taxon>Viridiplantae</taxon>
        <taxon>Streptophyta</taxon>
        <taxon>Embryophyta</taxon>
        <taxon>Tracheophyta</taxon>
        <taxon>Spermatophyta</taxon>
        <taxon>Magnoliopsida</taxon>
        <taxon>eudicotyledons</taxon>
        <taxon>Gunneridae</taxon>
        <taxon>Pentapetalae</taxon>
        <taxon>asterids</taxon>
        <taxon>lamiids</taxon>
        <taxon>Solanales</taxon>
        <taxon>Solanaceae</taxon>
        <taxon>Nicotianoideae</taxon>
        <taxon>Nicotianeae</taxon>
        <taxon>Nicotiana</taxon>
    </lineage>
</organism>
<dbReference type="GeneID" id="107809042"/>
<protein>
    <submittedName>
        <fullName evidence="2">Uncharacterized protein LOC107809042</fullName>
    </submittedName>
</protein>
<accession>A0A1S4BJZ1</accession>
<gene>
    <name evidence="2" type="primary">LOC107809042</name>
</gene>
<reference evidence="1" key="1">
    <citation type="journal article" date="2014" name="Nat. Commun.">
        <title>The tobacco genome sequence and its comparison with those of tomato and potato.</title>
        <authorList>
            <person name="Sierro N."/>
            <person name="Battey J.N."/>
            <person name="Ouadi S."/>
            <person name="Bakaher N."/>
            <person name="Bovet L."/>
            <person name="Willig A."/>
            <person name="Goepfert S."/>
            <person name="Peitsch M.C."/>
            <person name="Ivanov N.V."/>
        </authorList>
    </citation>
    <scope>NUCLEOTIDE SEQUENCE [LARGE SCALE GENOMIC DNA]</scope>
</reference>
<name>A0A1S4BJZ1_TOBAC</name>
<dbReference type="PANTHER" id="PTHR23227:SF67">
    <property type="entry name" value="CRANIOFACIAL DEVELOPMENT PROTEIN 2-LIKE"/>
    <property type="match status" value="1"/>
</dbReference>